<evidence type="ECO:0000256" key="1">
    <source>
        <dbReference type="SAM" id="MobiDB-lite"/>
    </source>
</evidence>
<feature type="compositionally biased region" description="Pro residues" evidence="1">
    <location>
        <begin position="270"/>
        <end position="281"/>
    </location>
</feature>
<name>A0A4U0XE47_9PEZI</name>
<feature type="region of interest" description="Disordered" evidence="1">
    <location>
        <begin position="51"/>
        <end position="76"/>
    </location>
</feature>
<protein>
    <submittedName>
        <fullName evidence="2">Uncharacterized protein</fullName>
    </submittedName>
</protein>
<accession>A0A4U0XE47</accession>
<feature type="region of interest" description="Disordered" evidence="1">
    <location>
        <begin position="212"/>
        <end position="297"/>
    </location>
</feature>
<evidence type="ECO:0000313" key="3">
    <source>
        <dbReference type="Proteomes" id="UP000309340"/>
    </source>
</evidence>
<keyword evidence="3" id="KW-1185">Reference proteome</keyword>
<dbReference type="EMBL" id="NAJQ01000204">
    <property type="protein sequence ID" value="TKA75082.1"/>
    <property type="molecule type" value="Genomic_DNA"/>
</dbReference>
<dbReference type="AlphaFoldDB" id="A0A4U0XE47"/>
<gene>
    <name evidence="2" type="ORF">B0A55_05590</name>
</gene>
<dbReference type="Proteomes" id="UP000309340">
    <property type="component" value="Unassembled WGS sequence"/>
</dbReference>
<evidence type="ECO:0000313" key="2">
    <source>
        <dbReference type="EMBL" id="TKA75082.1"/>
    </source>
</evidence>
<feature type="region of interest" description="Disordered" evidence="1">
    <location>
        <begin position="160"/>
        <end position="189"/>
    </location>
</feature>
<sequence length="342" mass="37726">MSTNPPLITKRTLKQAKADFKARGRPTLSALEQKQLERSIQLDRRAWGVKEREKRKADAARKRAVENEKREQGEREKKALAVGEGRRRCDRFGYLGSQLCLGAFFGGGGEVGKRGEVRDEGTVKVEGDDRLRVDEEEAFGDDGVDDETLLDALASPKCIKSERPQHPQSDSAVPVPVSPRATVLRRSATEPPFTMADELGDFWDELGSSTQIARELASEDPKPGPNATGSKSAIQTARSIPHVIIFHPPPRAGNTRPKSALKSDWDRKLMPPPMMKPPPRPLRNSRHPPVPRPPLGIIKVSQPLARTASSVPQPAAKFSFFTKTELEDFVDDDLQLTQVAPG</sequence>
<reference evidence="2 3" key="1">
    <citation type="submission" date="2017-03" db="EMBL/GenBank/DDBJ databases">
        <title>Genomes of endolithic fungi from Antarctica.</title>
        <authorList>
            <person name="Coleine C."/>
            <person name="Masonjones S."/>
            <person name="Stajich J.E."/>
        </authorList>
    </citation>
    <scope>NUCLEOTIDE SEQUENCE [LARGE SCALE GENOMIC DNA]</scope>
    <source>
        <strain evidence="2 3">CCFEE 5184</strain>
    </source>
</reference>
<feature type="region of interest" description="Disordered" evidence="1">
    <location>
        <begin position="1"/>
        <end position="26"/>
    </location>
</feature>
<organism evidence="2 3">
    <name type="scientific">Friedmanniomyces simplex</name>
    <dbReference type="NCBI Taxonomy" id="329884"/>
    <lineage>
        <taxon>Eukaryota</taxon>
        <taxon>Fungi</taxon>
        <taxon>Dikarya</taxon>
        <taxon>Ascomycota</taxon>
        <taxon>Pezizomycotina</taxon>
        <taxon>Dothideomycetes</taxon>
        <taxon>Dothideomycetidae</taxon>
        <taxon>Mycosphaerellales</taxon>
        <taxon>Teratosphaeriaceae</taxon>
        <taxon>Friedmanniomyces</taxon>
    </lineage>
</organism>
<comment type="caution">
    <text evidence="2">The sequence shown here is derived from an EMBL/GenBank/DDBJ whole genome shotgun (WGS) entry which is preliminary data.</text>
</comment>
<proteinExistence type="predicted"/>
<feature type="compositionally biased region" description="Polar residues" evidence="1">
    <location>
        <begin position="227"/>
        <end position="238"/>
    </location>
</feature>
<dbReference type="OrthoDB" id="3942661at2759"/>